<organism evidence="2 3">
    <name type="scientific">Seminavis robusta</name>
    <dbReference type="NCBI Taxonomy" id="568900"/>
    <lineage>
        <taxon>Eukaryota</taxon>
        <taxon>Sar</taxon>
        <taxon>Stramenopiles</taxon>
        <taxon>Ochrophyta</taxon>
        <taxon>Bacillariophyta</taxon>
        <taxon>Bacillariophyceae</taxon>
        <taxon>Bacillariophycidae</taxon>
        <taxon>Naviculales</taxon>
        <taxon>Naviculaceae</taxon>
        <taxon>Seminavis</taxon>
    </lineage>
</organism>
<evidence type="ECO:0000313" key="2">
    <source>
        <dbReference type="EMBL" id="CAB9504741.1"/>
    </source>
</evidence>
<keyword evidence="3" id="KW-1185">Reference proteome</keyword>
<feature type="compositionally biased region" description="Polar residues" evidence="1">
    <location>
        <begin position="120"/>
        <end position="133"/>
    </location>
</feature>
<reference evidence="2" key="1">
    <citation type="submission" date="2020-06" db="EMBL/GenBank/DDBJ databases">
        <authorList>
            <consortium name="Plant Systems Biology data submission"/>
        </authorList>
    </citation>
    <scope>NUCLEOTIDE SEQUENCE</scope>
    <source>
        <strain evidence="2">D6</strain>
    </source>
</reference>
<proteinExistence type="predicted"/>
<evidence type="ECO:0000256" key="1">
    <source>
        <dbReference type="SAM" id="MobiDB-lite"/>
    </source>
</evidence>
<feature type="region of interest" description="Disordered" evidence="1">
    <location>
        <begin position="1"/>
        <end position="93"/>
    </location>
</feature>
<dbReference type="Proteomes" id="UP001153069">
    <property type="component" value="Unassembled WGS sequence"/>
</dbReference>
<feature type="region of interest" description="Disordered" evidence="1">
    <location>
        <begin position="106"/>
        <end position="176"/>
    </location>
</feature>
<accession>A0A9N8DM15</accession>
<comment type="caution">
    <text evidence="2">The sequence shown here is derived from an EMBL/GenBank/DDBJ whole genome shotgun (WGS) entry which is preliminary data.</text>
</comment>
<protein>
    <submittedName>
        <fullName evidence="2">Uncharacterized protein</fullName>
    </submittedName>
</protein>
<gene>
    <name evidence="2" type="ORF">SEMRO_207_G086750.1</name>
</gene>
<sequence length="176" mass="18548">MPAGKADLRHGNDAPIGGIQSSDDEGEGEEKILATDTVGLNPVLSAPFRRGMDPPETLDVPVATDTVRPKPVLSVPMRRGMDPPETVDVPEPAVSMEFDAGPSLTRRMEDNAMSGHEALQSPSDDGGNESSVLQIPPSPQADFVSSDDRPLLDVPLRGDSMTRIKGGNLAIKGTTP</sequence>
<name>A0A9N8DM15_9STRA</name>
<feature type="compositionally biased region" description="Basic and acidic residues" evidence="1">
    <location>
        <begin position="1"/>
        <end position="12"/>
    </location>
</feature>
<dbReference type="AlphaFoldDB" id="A0A9N8DM15"/>
<evidence type="ECO:0000313" key="3">
    <source>
        <dbReference type="Proteomes" id="UP001153069"/>
    </source>
</evidence>
<dbReference type="EMBL" id="CAICTM010000206">
    <property type="protein sequence ID" value="CAB9504741.1"/>
    <property type="molecule type" value="Genomic_DNA"/>
</dbReference>